<gene>
    <name evidence="1" type="ORF">ACFQVC_35795</name>
</gene>
<dbReference type="SUPFAM" id="SSF48452">
    <property type="entry name" value="TPR-like"/>
    <property type="match status" value="1"/>
</dbReference>
<accession>A0ABW2JW01</accession>
<dbReference type="InterPro" id="IPR011990">
    <property type="entry name" value="TPR-like_helical_dom_sf"/>
</dbReference>
<sequence>MDPSNPVVKLCSQGMQAEAEGREAEARALFEEAWATAGDDYEACVAAHYLARHQPTPERTLRWNRECLRRADRVGDDRVKGFYASLHLNMARTHDDLGDAEAAREHFGLAAAHLDELPQGQYADWTRGAVAAGLRATGALAPRAAEPFLTELFDAFCARGDLMALGLVLPPYLGDLGTEEDRVRLLTALHMVHAARRLPDAEQAVLGRAIGACAA</sequence>
<dbReference type="RefSeq" id="WP_381838591.1">
    <property type="nucleotide sequence ID" value="NZ_JBHTCF010000022.1"/>
</dbReference>
<evidence type="ECO:0008006" key="3">
    <source>
        <dbReference type="Google" id="ProtNLM"/>
    </source>
</evidence>
<dbReference type="Proteomes" id="UP001596523">
    <property type="component" value="Unassembled WGS sequence"/>
</dbReference>
<dbReference type="EMBL" id="JBHTCF010000022">
    <property type="protein sequence ID" value="MFC7309562.1"/>
    <property type="molecule type" value="Genomic_DNA"/>
</dbReference>
<organism evidence="1 2">
    <name type="scientific">Streptomyces monticola</name>
    <dbReference type="NCBI Taxonomy" id="2666263"/>
    <lineage>
        <taxon>Bacteria</taxon>
        <taxon>Bacillati</taxon>
        <taxon>Actinomycetota</taxon>
        <taxon>Actinomycetes</taxon>
        <taxon>Kitasatosporales</taxon>
        <taxon>Streptomycetaceae</taxon>
        <taxon>Streptomyces</taxon>
    </lineage>
</organism>
<keyword evidence="2" id="KW-1185">Reference proteome</keyword>
<proteinExistence type="predicted"/>
<comment type="caution">
    <text evidence="1">The sequence shown here is derived from an EMBL/GenBank/DDBJ whole genome shotgun (WGS) entry which is preliminary data.</text>
</comment>
<protein>
    <recommendedName>
        <fullName evidence="3">Tetratricopeptide repeat protein</fullName>
    </recommendedName>
</protein>
<name>A0ABW2JW01_9ACTN</name>
<evidence type="ECO:0000313" key="2">
    <source>
        <dbReference type="Proteomes" id="UP001596523"/>
    </source>
</evidence>
<dbReference type="Gene3D" id="1.25.40.10">
    <property type="entry name" value="Tetratricopeptide repeat domain"/>
    <property type="match status" value="1"/>
</dbReference>
<evidence type="ECO:0000313" key="1">
    <source>
        <dbReference type="EMBL" id="MFC7309562.1"/>
    </source>
</evidence>
<reference evidence="2" key="1">
    <citation type="journal article" date="2019" name="Int. J. Syst. Evol. Microbiol.">
        <title>The Global Catalogue of Microorganisms (GCM) 10K type strain sequencing project: providing services to taxonomists for standard genome sequencing and annotation.</title>
        <authorList>
            <consortium name="The Broad Institute Genomics Platform"/>
            <consortium name="The Broad Institute Genome Sequencing Center for Infectious Disease"/>
            <person name="Wu L."/>
            <person name="Ma J."/>
        </authorList>
    </citation>
    <scope>NUCLEOTIDE SEQUENCE [LARGE SCALE GENOMIC DNA]</scope>
    <source>
        <strain evidence="2">SYNS20</strain>
    </source>
</reference>